<feature type="compositionally biased region" description="Gly residues" evidence="1">
    <location>
        <begin position="403"/>
        <end position="412"/>
    </location>
</feature>
<reference evidence="2 3" key="1">
    <citation type="journal article" date="2012" name="Genome Biol.">
        <title>Genome and low-iron response of an oceanic diatom adapted to chronic iron limitation.</title>
        <authorList>
            <person name="Lommer M."/>
            <person name="Specht M."/>
            <person name="Roy A.S."/>
            <person name="Kraemer L."/>
            <person name="Andreson R."/>
            <person name="Gutowska M.A."/>
            <person name="Wolf J."/>
            <person name="Bergner S.V."/>
            <person name="Schilhabel M.B."/>
            <person name="Klostermeier U.C."/>
            <person name="Beiko R.G."/>
            <person name="Rosenstiel P."/>
            <person name="Hippler M."/>
            <person name="Laroche J."/>
        </authorList>
    </citation>
    <scope>NUCLEOTIDE SEQUENCE [LARGE SCALE GENOMIC DNA]</scope>
    <source>
        <strain evidence="2 3">CCMP1005</strain>
    </source>
</reference>
<dbReference type="CDD" id="cd17039">
    <property type="entry name" value="Ubl_ubiquitin_like"/>
    <property type="match status" value="1"/>
</dbReference>
<dbReference type="AlphaFoldDB" id="K0RJZ6"/>
<protein>
    <recommendedName>
        <fullName evidence="4">Ubiquitin-like domain-containing protein</fullName>
    </recommendedName>
</protein>
<dbReference type="InterPro" id="IPR029071">
    <property type="entry name" value="Ubiquitin-like_domsf"/>
</dbReference>
<accession>K0RJZ6</accession>
<dbReference type="EMBL" id="AGNL01039564">
    <property type="protein sequence ID" value="EJK52584.1"/>
    <property type="molecule type" value="Genomic_DNA"/>
</dbReference>
<feature type="region of interest" description="Disordered" evidence="1">
    <location>
        <begin position="389"/>
        <end position="412"/>
    </location>
</feature>
<evidence type="ECO:0008006" key="4">
    <source>
        <dbReference type="Google" id="ProtNLM"/>
    </source>
</evidence>
<proteinExistence type="predicted"/>
<evidence type="ECO:0000313" key="2">
    <source>
        <dbReference type="EMBL" id="EJK52584.1"/>
    </source>
</evidence>
<evidence type="ECO:0000256" key="1">
    <source>
        <dbReference type="SAM" id="MobiDB-lite"/>
    </source>
</evidence>
<sequence length="412" mass="45340">MHSELYNNCHYNSSCVSTAVKSPVYELDAPMVLQSRPKKGETDETTGEPELIAVPSSAVLTGGGSRVLLTYVKTEEHKAVIKLLVENAPGYLFFELIKKYEVLPVYAALLTWFGKAPVTASLNRTSHDGASIVTNDSRSSRADTQSEFAFLLDQGIQNVMQNDERLMEFDPDTNSLGTVLPLGQEFWSGDKLPFKLNTLASDIVEGARAADANLDDATHDGRKRQSFSPFPAMQHEKNWTQTITNILSACDGVARIYDADRGALDSSRLTGEFNLGIVGGTTNDGIDSERYLYLPSGSIMRWTSRPSYYLDRFYHEVPYPTLVSSSSRRLEKDPGVAVVLQDGSRFRFPADEELTTGELRRRISQRTGVMPERMTLSIDGLTLPEGLLQRPLDGPVQVTTTQTGGGGRKPGS</sequence>
<organism evidence="2 3">
    <name type="scientific">Thalassiosira oceanica</name>
    <name type="common">Marine diatom</name>
    <dbReference type="NCBI Taxonomy" id="159749"/>
    <lineage>
        <taxon>Eukaryota</taxon>
        <taxon>Sar</taxon>
        <taxon>Stramenopiles</taxon>
        <taxon>Ochrophyta</taxon>
        <taxon>Bacillariophyta</taxon>
        <taxon>Coscinodiscophyceae</taxon>
        <taxon>Thalassiosirophycidae</taxon>
        <taxon>Thalassiosirales</taxon>
        <taxon>Thalassiosiraceae</taxon>
        <taxon>Thalassiosira</taxon>
    </lineage>
</organism>
<dbReference type="Proteomes" id="UP000266841">
    <property type="component" value="Unassembled WGS sequence"/>
</dbReference>
<evidence type="ECO:0000313" key="3">
    <source>
        <dbReference type="Proteomes" id="UP000266841"/>
    </source>
</evidence>
<keyword evidence="3" id="KW-1185">Reference proteome</keyword>
<comment type="caution">
    <text evidence="2">The sequence shown here is derived from an EMBL/GenBank/DDBJ whole genome shotgun (WGS) entry which is preliminary data.</text>
</comment>
<name>K0RJZ6_THAOC</name>
<gene>
    <name evidence="2" type="ORF">THAOC_28126</name>
</gene>
<feature type="non-terminal residue" evidence="2">
    <location>
        <position position="412"/>
    </location>
</feature>
<dbReference type="SUPFAM" id="SSF54236">
    <property type="entry name" value="Ubiquitin-like"/>
    <property type="match status" value="1"/>
</dbReference>